<evidence type="ECO:0000256" key="10">
    <source>
        <dbReference type="ARBA" id="ARBA00023128"/>
    </source>
</evidence>
<keyword evidence="3" id="KW-0597">Phosphoprotein</keyword>
<dbReference type="InterPro" id="IPR006084">
    <property type="entry name" value="XPG/Rad2"/>
</dbReference>
<dbReference type="Gene3D" id="1.10.150.20">
    <property type="entry name" value="5' to 3' exonuclease, C-terminal subdomain"/>
    <property type="match status" value="1"/>
</dbReference>
<evidence type="ECO:0000256" key="8">
    <source>
        <dbReference type="ARBA" id="ARBA00022801"/>
    </source>
</evidence>
<dbReference type="SMART" id="SM00484">
    <property type="entry name" value="XPGI"/>
    <property type="match status" value="1"/>
</dbReference>
<keyword evidence="12" id="KW-0539">Nucleus</keyword>
<dbReference type="Pfam" id="PF00867">
    <property type="entry name" value="XPG_I"/>
    <property type="match status" value="1"/>
</dbReference>
<feature type="compositionally biased region" description="Low complexity" evidence="13">
    <location>
        <begin position="427"/>
        <end position="444"/>
    </location>
</feature>
<dbReference type="SMART" id="SM00279">
    <property type="entry name" value="HhH2"/>
    <property type="match status" value="1"/>
</dbReference>
<feature type="region of interest" description="Disordered" evidence="13">
    <location>
        <begin position="351"/>
        <end position="401"/>
    </location>
</feature>
<evidence type="ECO:0000256" key="12">
    <source>
        <dbReference type="ARBA" id="ARBA00023242"/>
    </source>
</evidence>
<dbReference type="GO" id="GO:0006281">
    <property type="term" value="P:DNA repair"/>
    <property type="evidence" value="ECO:0007669"/>
    <property type="project" value="UniProtKB-KW"/>
</dbReference>
<feature type="compositionally biased region" description="Polar residues" evidence="13">
    <location>
        <begin position="498"/>
        <end position="509"/>
    </location>
</feature>
<evidence type="ECO:0000256" key="7">
    <source>
        <dbReference type="ARBA" id="ARBA00022763"/>
    </source>
</evidence>
<dbReference type="AlphaFoldDB" id="A0A516AGG6"/>
<keyword evidence="16" id="KW-0269">Exonuclease</keyword>
<keyword evidence="4" id="KW-0540">Nuclease</keyword>
<name>A0A516AGG6_LINPO</name>
<keyword evidence="7" id="KW-0227">DNA damage</keyword>
<evidence type="ECO:0000256" key="9">
    <source>
        <dbReference type="ARBA" id="ARBA00022842"/>
    </source>
</evidence>
<comment type="subcellular location">
    <subcellularLocation>
        <location evidence="2">Nucleus</location>
    </subcellularLocation>
</comment>
<dbReference type="GO" id="GO:0004527">
    <property type="term" value="F:exonuclease activity"/>
    <property type="evidence" value="ECO:0007669"/>
    <property type="project" value="UniProtKB-KW"/>
</dbReference>
<dbReference type="InterPro" id="IPR006085">
    <property type="entry name" value="XPG_DNA_repair_N"/>
</dbReference>
<evidence type="ECO:0000256" key="4">
    <source>
        <dbReference type="ARBA" id="ARBA00022722"/>
    </source>
</evidence>
<dbReference type="InterPro" id="IPR036279">
    <property type="entry name" value="5-3_exonuclease_C_sf"/>
</dbReference>
<feature type="region of interest" description="Disordered" evidence="13">
    <location>
        <begin position="426"/>
        <end position="594"/>
    </location>
</feature>
<evidence type="ECO:0000256" key="11">
    <source>
        <dbReference type="ARBA" id="ARBA00023204"/>
    </source>
</evidence>
<dbReference type="GO" id="GO:0017108">
    <property type="term" value="F:5'-flap endonuclease activity"/>
    <property type="evidence" value="ECO:0007669"/>
    <property type="project" value="TreeGrafter"/>
</dbReference>
<dbReference type="CDD" id="cd09901">
    <property type="entry name" value="H3TH_FEN1-like"/>
    <property type="match status" value="1"/>
</dbReference>
<dbReference type="GO" id="GO:0046872">
    <property type="term" value="F:metal ion binding"/>
    <property type="evidence" value="ECO:0007669"/>
    <property type="project" value="UniProtKB-KW"/>
</dbReference>
<dbReference type="InterPro" id="IPR029060">
    <property type="entry name" value="PIN-like_dom_sf"/>
</dbReference>
<feature type="compositionally biased region" description="Basic and acidic residues" evidence="13">
    <location>
        <begin position="570"/>
        <end position="579"/>
    </location>
</feature>
<evidence type="ECO:0000256" key="3">
    <source>
        <dbReference type="ARBA" id="ARBA00022553"/>
    </source>
</evidence>
<evidence type="ECO:0000259" key="15">
    <source>
        <dbReference type="SMART" id="SM00485"/>
    </source>
</evidence>
<dbReference type="SUPFAM" id="SSF88723">
    <property type="entry name" value="PIN domain-like"/>
    <property type="match status" value="1"/>
</dbReference>
<feature type="region of interest" description="Disordered" evidence="13">
    <location>
        <begin position="620"/>
        <end position="699"/>
    </location>
</feature>
<feature type="domain" description="XPG-I" evidence="14">
    <location>
        <begin position="138"/>
        <end position="211"/>
    </location>
</feature>
<feature type="region of interest" description="Disordered" evidence="13">
    <location>
        <begin position="296"/>
        <end position="325"/>
    </location>
</feature>
<accession>A0A516AGG6</accession>
<dbReference type="SUPFAM" id="SSF47807">
    <property type="entry name" value="5' to 3' exonuclease, C-terminal subdomain"/>
    <property type="match status" value="1"/>
</dbReference>
<dbReference type="SMART" id="SM00485">
    <property type="entry name" value="XPGN"/>
    <property type="match status" value="1"/>
</dbReference>
<evidence type="ECO:0000259" key="14">
    <source>
        <dbReference type="SMART" id="SM00484"/>
    </source>
</evidence>
<reference evidence="16" key="1">
    <citation type="journal article" date="2019" name="Microorganisms">
        <title>DNA Damage Response Pathways in Dinoflagellates.</title>
        <authorList>
            <person name="Li C."/>
            <person name="Wong J."/>
        </authorList>
    </citation>
    <scope>NUCLEOTIDE SEQUENCE</scope>
</reference>
<evidence type="ECO:0000256" key="6">
    <source>
        <dbReference type="ARBA" id="ARBA00022759"/>
    </source>
</evidence>
<dbReference type="PRINTS" id="PR00853">
    <property type="entry name" value="XPGRADSUPER"/>
</dbReference>
<comment type="cofactor">
    <cofactor evidence="1">
        <name>Mg(2+)</name>
        <dbReference type="ChEBI" id="CHEBI:18420"/>
    </cofactor>
</comment>
<dbReference type="InterPro" id="IPR008918">
    <property type="entry name" value="HhH2"/>
</dbReference>
<sequence>MGILGLLKALEGIQRDCHVREYAGLRVAVDAHCWLHAGLATCALELATGEGSRAHIKFCMKRVAMLRRWGVEPVLVFDGNALPAKRATDEARSIRRRAQSEEGKRKFRMGDLTGARTCFVQAIDVGPEMVEDLLEELEASGTTFIVAPYEADSQMAYLSMHGLIDACISEDSDLLAHGCARVLFKMRSDGQGKEIRLEDALAGRSLEEFRAACILMGCDYLPRLPGAGPRTAFSLVDRCGPDPQALIRGARAQGLQVPAPYASQFEAAQLAFQGQAVLDPVLGKQVTLHGGSTLLASPEVSVSGNGDREAGHSPGSPAMHRSHRSISSKCSSAFAQRSRCATAVGCSIRGSGRWSSPERILPGPRRCPGPRRSRTPRVRGQQGQHGLRAPRAPLCTPQRPAASVQNTWQRAASPWALGMASARHGEAAATSSGARSVARSAGRGLPRGNRAMADAPSSPWPPRAVSTLAGRERAAAASSTAWSPPPPLAWQSPGPPQSGRSCLSCSLSPQHPPTRPPHRGDHRRSVGEDCEAMGACGSSPSLPALRDGSPAADAGPAMGSGALLPVSDPGARDGDHSPDARPGTSAYVSDTWEPPKLCQQPRMTLEEFLRRERLHYYSAEGAAQPAAAESDESAAAEPPGERTPRQPARRRPLSAPKEAGARRLGHGGVAQRSSRFFGGSARCSSDTPSPGAKVAWPRR</sequence>
<protein>
    <submittedName>
        <fullName evidence="16">Exonuclease 1</fullName>
    </submittedName>
</protein>
<dbReference type="Gene3D" id="3.40.50.1010">
    <property type="entry name" value="5'-nuclease"/>
    <property type="match status" value="1"/>
</dbReference>
<dbReference type="EMBL" id="MN125937">
    <property type="protein sequence ID" value="QDO16404.1"/>
    <property type="molecule type" value="mRNA"/>
</dbReference>
<evidence type="ECO:0000313" key="16">
    <source>
        <dbReference type="EMBL" id="QDO16404.1"/>
    </source>
</evidence>
<dbReference type="PROSITE" id="PS00841">
    <property type="entry name" value="XPG_1"/>
    <property type="match status" value="1"/>
</dbReference>
<dbReference type="CDD" id="cd09857">
    <property type="entry name" value="PIN_EXO1"/>
    <property type="match status" value="1"/>
</dbReference>
<organism evidence="16">
    <name type="scientific">Lingulaulax polyedra</name>
    <name type="common">Dinoflagellate</name>
    <name type="synonym">Lingulodinium polyedra</name>
    <dbReference type="NCBI Taxonomy" id="160621"/>
    <lineage>
        <taxon>Eukaryota</taxon>
        <taxon>Sar</taxon>
        <taxon>Alveolata</taxon>
        <taxon>Dinophyceae</taxon>
        <taxon>Gonyaulacales</taxon>
        <taxon>Lingulodiniaceae</taxon>
        <taxon>Lingulaulax</taxon>
    </lineage>
</organism>
<dbReference type="GO" id="GO:0005634">
    <property type="term" value="C:nucleus"/>
    <property type="evidence" value="ECO:0007669"/>
    <property type="project" value="UniProtKB-SubCell"/>
</dbReference>
<dbReference type="FunFam" id="3.40.50.1010:FF:000002">
    <property type="entry name" value="Exonuclease 1, putative"/>
    <property type="match status" value="1"/>
</dbReference>
<dbReference type="GO" id="GO:0003677">
    <property type="term" value="F:DNA binding"/>
    <property type="evidence" value="ECO:0007669"/>
    <property type="project" value="InterPro"/>
</dbReference>
<evidence type="ECO:0000256" key="5">
    <source>
        <dbReference type="ARBA" id="ARBA00022723"/>
    </source>
</evidence>
<keyword evidence="10" id="KW-0496">Mitochondrion</keyword>
<dbReference type="InterPro" id="IPR019974">
    <property type="entry name" value="XPG_CS"/>
</dbReference>
<dbReference type="PANTHER" id="PTHR11081:SF9">
    <property type="entry name" value="FLAP ENDONUCLEASE 1"/>
    <property type="match status" value="1"/>
</dbReference>
<feature type="compositionally biased region" description="Pro residues" evidence="13">
    <location>
        <begin position="483"/>
        <end position="496"/>
    </location>
</feature>
<keyword evidence="5" id="KW-0479">Metal-binding</keyword>
<dbReference type="Pfam" id="PF00752">
    <property type="entry name" value="XPG_N"/>
    <property type="match status" value="1"/>
</dbReference>
<proteinExistence type="evidence at transcript level"/>
<evidence type="ECO:0000256" key="2">
    <source>
        <dbReference type="ARBA" id="ARBA00004123"/>
    </source>
</evidence>
<keyword evidence="11" id="KW-0234">DNA repair</keyword>
<feature type="domain" description="XPG N-terminal" evidence="15">
    <location>
        <begin position="1"/>
        <end position="99"/>
    </location>
</feature>
<feature type="compositionally biased region" description="Basic residues" evidence="13">
    <location>
        <begin position="368"/>
        <end position="377"/>
    </location>
</feature>
<dbReference type="InterPro" id="IPR044752">
    <property type="entry name" value="PIN-like_EXO1"/>
</dbReference>
<keyword evidence="9" id="KW-0460">Magnesium</keyword>
<evidence type="ECO:0000256" key="13">
    <source>
        <dbReference type="SAM" id="MobiDB-lite"/>
    </source>
</evidence>
<keyword evidence="8" id="KW-0378">Hydrolase</keyword>
<keyword evidence="6" id="KW-0255">Endonuclease</keyword>
<dbReference type="InterPro" id="IPR006086">
    <property type="entry name" value="XPG-I_dom"/>
</dbReference>
<dbReference type="PANTHER" id="PTHR11081">
    <property type="entry name" value="FLAP ENDONUCLEASE FAMILY MEMBER"/>
    <property type="match status" value="1"/>
</dbReference>
<evidence type="ECO:0000256" key="1">
    <source>
        <dbReference type="ARBA" id="ARBA00001946"/>
    </source>
</evidence>